<feature type="region of interest" description="Disordered" evidence="1">
    <location>
        <begin position="407"/>
        <end position="428"/>
    </location>
</feature>
<name>A8N014_COPC7</name>
<feature type="compositionally biased region" description="Low complexity" evidence="1">
    <location>
        <begin position="1963"/>
        <end position="1985"/>
    </location>
</feature>
<proteinExistence type="predicted"/>
<feature type="compositionally biased region" description="Basic and acidic residues" evidence="1">
    <location>
        <begin position="2081"/>
        <end position="2091"/>
    </location>
</feature>
<feature type="compositionally biased region" description="Polar residues" evidence="1">
    <location>
        <begin position="348"/>
        <end position="367"/>
    </location>
</feature>
<dbReference type="STRING" id="240176.A8N014"/>
<keyword evidence="3" id="KW-1185">Reference proteome</keyword>
<feature type="compositionally biased region" description="Low complexity" evidence="1">
    <location>
        <begin position="2639"/>
        <end position="2660"/>
    </location>
</feature>
<feature type="compositionally biased region" description="Low complexity" evidence="1">
    <location>
        <begin position="469"/>
        <end position="478"/>
    </location>
</feature>
<feature type="compositionally biased region" description="Acidic residues" evidence="1">
    <location>
        <begin position="1115"/>
        <end position="1125"/>
    </location>
</feature>
<feature type="region of interest" description="Disordered" evidence="1">
    <location>
        <begin position="2639"/>
        <end position="2680"/>
    </location>
</feature>
<feature type="region of interest" description="Disordered" evidence="1">
    <location>
        <begin position="2696"/>
        <end position="2727"/>
    </location>
</feature>
<feature type="compositionally biased region" description="Polar residues" evidence="1">
    <location>
        <begin position="41"/>
        <end position="69"/>
    </location>
</feature>
<feature type="region of interest" description="Disordered" evidence="1">
    <location>
        <begin position="994"/>
        <end position="1161"/>
    </location>
</feature>
<dbReference type="KEGG" id="cci:CC1G_02784"/>
<feature type="compositionally biased region" description="Basic residues" evidence="1">
    <location>
        <begin position="2708"/>
        <end position="2722"/>
    </location>
</feature>
<dbReference type="RefSeq" id="XP_001828203.1">
    <property type="nucleotide sequence ID" value="XM_001828151.1"/>
</dbReference>
<feature type="compositionally biased region" description="Low complexity" evidence="1">
    <location>
        <begin position="2671"/>
        <end position="2680"/>
    </location>
</feature>
<feature type="compositionally biased region" description="Polar residues" evidence="1">
    <location>
        <begin position="445"/>
        <end position="460"/>
    </location>
</feature>
<feature type="region of interest" description="Disordered" evidence="1">
    <location>
        <begin position="2059"/>
        <end position="2091"/>
    </location>
</feature>
<feature type="region of interest" description="Disordered" evidence="1">
    <location>
        <begin position="189"/>
        <end position="224"/>
    </location>
</feature>
<gene>
    <name evidence="2" type="ORF">CC1G_02784</name>
</gene>
<dbReference type="EMBL" id="AACS02000001">
    <property type="protein sequence ID" value="EAU93554.1"/>
    <property type="molecule type" value="Genomic_DNA"/>
</dbReference>
<feature type="region of interest" description="Disordered" evidence="1">
    <location>
        <begin position="953"/>
        <end position="979"/>
    </location>
</feature>
<feature type="compositionally biased region" description="Basic and acidic residues" evidence="1">
    <location>
        <begin position="955"/>
        <end position="970"/>
    </location>
</feature>
<feature type="region of interest" description="Disordered" evidence="1">
    <location>
        <begin position="1190"/>
        <end position="1240"/>
    </location>
</feature>
<sequence>MAPIRTKAAALQTPPQAHYSNATNAGQAPAIPSIRLISATPSATGMSSSEGTTSNTSMSLLDGPTNTNGRPVMPWDLDPPPLPTSTQTSASLAKSISNSTSASNSGTKKLRTVRSVLKPKVNDENAGVGVQGSAKKVVVPKKSKLGLLGTLGGKDRERERGKDLSDVVRRVGVGKLDGSTRLATVSLNNGSSVTLERGPSSATTPNTPSLPRASTTATMKKTPAGTVARRAADGKASSAKLKAGFEIYVDPSFEDEEIGEIVVVKKKKSRAGLDGVGWGAPPAGADKPVPPVPRSTLGERNMNIPAAGGEDGMLKVKEDERKWWSIGRGRKDSKEDKKKDNEKATIAPRSQTPEPFGGFNSSNTSPQKAEGRGRFNSLDAGIFLGLTSKKSTASFNPSSSATAIAETPTIRINDLPEREAPASIGRERSKSVTLGGLLAVPGSTGSVRGANTNASNTGSVRSLGGQAGSVSAVPPSVARSMSTGSGSGGLAVPVDPHMPSGGASGGGGSIALRAMRSVKSLARIGSWAQLGSGGGEGVSVRGGSKLRGELDPSLFVAPDDAGTTTATSNANANANGAKKEKRKSKKETKEEKRERKEREKEEKMREKESRERALSTSSFEAGALSSYGASPAPVRCATSLGFTGSPASYGSVRGTSPTAYGSIRERAQSSLGFHVNGGGVDDGAVSPTSTLGFATAGSPRGYTITDSNAPIGYDANTGSLTVGKVKGKKKKAYLASGSGNDGKAGVGVGETTTIGKSATIGRSAGKDTIGKASSNNKDKDTIGKKKSILGLGLPSSIRLPSLGNRQGSSASSVVSNPGMQFGGMVVPPAAAGAGRLSVDSGRASVDANGRLSVEGLGAVGVERRASVQSTASSLRPVSVASSYGSRVSSFGASSVADSRLSAVDSTGRLSAVSGVDSTGRLSVASGVDSTGRLSVDSRATKLSIGAGSVRWSEGVLEREKEKEERRRESLEAAQHANASYSVLEEREGYAVVDRKDGSGVGVGGGKRESLESRRESRESRRSSEGRRRAALTDVFPEVESQIRAGSSRRSSASGLDSKRSSAQHQFRYPILTIEEATNDGHGFVDGPVYDSEDDVRRRYRYSDDTEARRKWRYADEDDEVYEEETSKDSAATATPVKKARPRPKSEQLLGRSRTLGRPKGVYEDEDGVLSVLSAATNDLEKLINNLDLEATPATPDMTPLKPSASPFSSEPSSARTSIFESNSKPKPKSTSQKIKEMCNASPTAKKSIGASSILSTGTLGAGGVKAIVAKLNAEQQQQQQQLAQGTIRKSSTSSLLSARSSMSSLTSLRPYAQSRSRVCGGEKEKEREVKGSLGPVEERTFEDSMVTSDASMKALAGSTKATTPTASTFTIPSMGSMSPETSRSPSFFVKTHRRTMTPAPEPEPAPVFQPLRPAPVAGRKVSGASTTSAAAAASATKSSVAAATLGSSATATANDRLSVRPLEIKKHKLSRESPIRVKDAFCDDSGSEDEERFKTVRGLGAGMGTVKGLNITKRASTASSIGLFAPTTDANGKRLSTSSRLTFDDKRDDQVEEGRVPITREARRILGMSGTMGGSDVSAYQVEIDESDPDSDVPEELRYILRKDRIGAKEQQPSSWRNGQVFVDPEDEEEEDVMDDDVVLKDGKPLRYESDEEDEDENGRLEVTEDMTMDIVEVGRNAPVQQRGVSPLFDVFPVPPTVTSNVKKLNIDTSLAVSSLGAVPMHDADVPTSAALGNSLSSVLGSSAASAATAEIHQASRERLPVFKAQLVSDSSGLPTPPPSAFQFNTNHILDENYLNASYSSSSSDGHCGVNDNDTKRSFDFTGELAKLNESGASDRRSFVEQLESAFKTPAKLGSELFKIGFGIDVDVPPVPSLPAKREEESVEESMEDDDDEEESVEQEVSGVTPVGGVSGFLADGEDESRSRARLSVSDLGPIPVDLSATSNSSLEVPDLHSKDSLFSVRSKASAQSKMSTSASSKRSTASRVSDGELNRSFRFGGVSSASPSPVKGDEEKEEEQVPRTLSDIIPPPSHVREISFSSSWLDQHEDSALRSILAKVPDAPQHVDEDEPDFATGQPIPRPAKPEMEGNNNRESKRISFVPLTRPSSGISFAGMDSFDEVRRGFEFHDYRPAFYPPPPAMPTGGPSAYRYGHRKAQESVWSIASVSSYGRVLRDGAPDPFDYGMPPPLPPLPPMPSLRESTRETQSYPMSDDDSMDAQFLAYTQVNPDMHPRMLLDDDESERTFDCTLDDTFHNIRNRHFGGLRKRVDSDASSFYFRNHHQGHRRRESNFSVSSISAPPVSMFTRGHHRRTSSVTSASSVALSYMHHGAMGGRAIMARHRRESSMDSMMSEHGGYSRDSMGSFRNMARPGLGDKMFETAGGYLDAIAGSPSGSISGSDLGHLSAPGVGDRTSGSSYDYYDSIMDGDDDGRRVTVSSYEYSEERPTSSLMEDSLFDKTGVEKSEMSSGCVFEDSRVYPKEAGYRLVYPRLSEIYDFGSTDGDSTKSRISIANPDDTMITMIGGGHVRRQSVGSAFNASPCVRAEKRRPRRPRGNARVYQGTQLVRTDSEGNEIPSPKKEQMPSLVEKPSIASTSSFQFGEEKMIRVQRGVFSRPSLEDSCLVGEGEDTSHSFCAVPVFSRPTRANRSRSSTTSTCTTSSESSAGDTTPPLSPGPSSAGGSMSSIDLFELNNMLANANPTNPVSSLAAARNRARTGTGHRRRYSKAQRMSISRGSIYETIEEESNASSSEADTPDRSLTASLTKKLAAASNEESTAVYVVESDTQSIQSLSLDQDEQSWDDERGIVALRKFYTLKDEAHDTVQESQRVWPDTPFSVYALQSFAPPRHPDAMKAMLEHSVRTYGPLPAELRRIRSRKDSRPSPYPQTRVFTSMPTAPPMPPPAMPTPPTFTAKTSSAPTPVLQERKINKNILGASPAPNKPVLDAIKPFSPFVVHVGGDDSPVPDMKKMSTGSGNGSFVRPRVPSAVRRSALGWTKRSNGAKASTDKKENKENAVGQGLVSTPGDNLRINRPRPRGRTPGSQARPIRV</sequence>
<feature type="compositionally biased region" description="Basic and acidic residues" evidence="1">
    <location>
        <begin position="312"/>
        <end position="343"/>
    </location>
</feature>
<organism evidence="2 3">
    <name type="scientific">Coprinopsis cinerea (strain Okayama-7 / 130 / ATCC MYA-4618 / FGSC 9003)</name>
    <name type="common">Inky cap fungus</name>
    <name type="synonym">Hormographiella aspergillata</name>
    <dbReference type="NCBI Taxonomy" id="240176"/>
    <lineage>
        <taxon>Eukaryota</taxon>
        <taxon>Fungi</taxon>
        <taxon>Dikarya</taxon>
        <taxon>Basidiomycota</taxon>
        <taxon>Agaricomycotina</taxon>
        <taxon>Agaricomycetes</taxon>
        <taxon>Agaricomycetidae</taxon>
        <taxon>Agaricales</taxon>
        <taxon>Agaricineae</taxon>
        <taxon>Psathyrellaceae</taxon>
        <taxon>Coprinopsis</taxon>
    </lineage>
</organism>
<feature type="compositionally biased region" description="Low complexity" evidence="1">
    <location>
        <begin position="1043"/>
        <end position="1054"/>
    </location>
</feature>
<feature type="region of interest" description="Disordered" evidence="1">
    <location>
        <begin position="2872"/>
        <end position="2917"/>
    </location>
</feature>
<feature type="compositionally biased region" description="Polar residues" evidence="1">
    <location>
        <begin position="13"/>
        <end position="26"/>
    </location>
</feature>
<evidence type="ECO:0000313" key="3">
    <source>
        <dbReference type="Proteomes" id="UP000001861"/>
    </source>
</evidence>
<feature type="compositionally biased region" description="Basic and acidic residues" evidence="1">
    <location>
        <begin position="1320"/>
        <end position="1342"/>
    </location>
</feature>
<evidence type="ECO:0000256" key="1">
    <source>
        <dbReference type="SAM" id="MobiDB-lite"/>
    </source>
</evidence>
<feature type="compositionally biased region" description="Low complexity" evidence="1">
    <location>
        <begin position="561"/>
        <end position="576"/>
    </location>
</feature>
<feature type="region of interest" description="Disordered" evidence="1">
    <location>
        <begin position="635"/>
        <end position="657"/>
    </location>
</feature>
<accession>A8N014</accession>
<feature type="compositionally biased region" description="Low complexity" evidence="1">
    <location>
        <begin position="88"/>
        <end position="107"/>
    </location>
</feature>
<feature type="compositionally biased region" description="Polar residues" evidence="1">
    <location>
        <begin position="189"/>
        <end position="219"/>
    </location>
</feature>
<feature type="region of interest" description="Disordered" evidence="1">
    <location>
        <begin position="1963"/>
        <end position="2030"/>
    </location>
</feature>
<evidence type="ECO:0000313" key="2">
    <source>
        <dbReference type="EMBL" id="EAU93554.1"/>
    </source>
</evidence>
<protein>
    <submittedName>
        <fullName evidence="2">Uncharacterized protein</fullName>
    </submittedName>
</protein>
<feature type="region of interest" description="Disordered" evidence="1">
    <location>
        <begin position="1273"/>
        <end position="1383"/>
    </location>
</feature>
<feature type="compositionally biased region" description="Basic and acidic residues" evidence="1">
    <location>
        <begin position="414"/>
        <end position="428"/>
    </location>
</feature>
<feature type="region of interest" description="Disordered" evidence="1">
    <location>
        <begin position="445"/>
        <end position="487"/>
    </location>
</feature>
<feature type="region of interest" description="Disordered" evidence="1">
    <location>
        <begin position="759"/>
        <end position="785"/>
    </location>
</feature>
<feature type="compositionally biased region" description="Basic and acidic residues" evidence="1">
    <location>
        <begin position="1005"/>
        <end position="1027"/>
    </location>
</feature>
<dbReference type="OrthoDB" id="2563277at2759"/>
<dbReference type="GeneID" id="6004693"/>
<feature type="compositionally biased region" description="Pro residues" evidence="1">
    <location>
        <begin position="2891"/>
        <end position="2904"/>
    </location>
</feature>
<feature type="compositionally biased region" description="Polar residues" evidence="1">
    <location>
        <begin position="640"/>
        <end position="657"/>
    </location>
</feature>
<feature type="region of interest" description="Disordered" evidence="1">
    <location>
        <begin position="41"/>
        <end position="109"/>
    </location>
</feature>
<feature type="compositionally biased region" description="Low complexity" evidence="1">
    <location>
        <begin position="1356"/>
        <end position="1373"/>
    </location>
</feature>
<feature type="compositionally biased region" description="Polar residues" evidence="1">
    <location>
        <begin position="1215"/>
        <end position="1232"/>
    </location>
</feature>
<feature type="region of interest" description="Disordered" evidence="1">
    <location>
        <begin position="528"/>
        <end position="622"/>
    </location>
</feature>
<dbReference type="InParanoid" id="A8N014"/>
<dbReference type="OMA" id="QKWWSIG"/>
<feature type="compositionally biased region" description="Low complexity" evidence="1">
    <location>
        <begin position="1899"/>
        <end position="1908"/>
    </location>
</feature>
<dbReference type="eggNOG" id="ENOG502SI0Y">
    <property type="taxonomic scope" value="Eukaryota"/>
</dbReference>
<feature type="compositionally biased region" description="Basic and acidic residues" evidence="1">
    <location>
        <begin position="587"/>
        <end position="613"/>
    </location>
</feature>
<feature type="region of interest" description="Disordered" evidence="1">
    <location>
        <begin position="1"/>
        <end position="27"/>
    </location>
</feature>
<comment type="caution">
    <text evidence="2">The sequence shown here is derived from an EMBL/GenBank/DDBJ whole genome shotgun (WGS) entry which is preliminary data.</text>
</comment>
<feature type="region of interest" description="Disordered" evidence="1">
    <location>
        <begin position="278"/>
        <end position="373"/>
    </location>
</feature>
<feature type="compositionally biased region" description="Low complexity" evidence="1">
    <location>
        <begin position="1290"/>
        <end position="1309"/>
    </location>
</feature>
<feature type="region of interest" description="Disordered" evidence="1">
    <location>
        <begin position="1869"/>
        <end position="1927"/>
    </location>
</feature>
<reference evidence="2 3" key="1">
    <citation type="journal article" date="2010" name="Proc. Natl. Acad. Sci. U.S.A.">
        <title>Insights into evolution of multicellular fungi from the assembled chromosomes of the mushroom Coprinopsis cinerea (Coprinus cinereus).</title>
        <authorList>
            <person name="Stajich J.E."/>
            <person name="Wilke S.K."/>
            <person name="Ahren D."/>
            <person name="Au C.H."/>
            <person name="Birren B.W."/>
            <person name="Borodovsky M."/>
            <person name="Burns C."/>
            <person name="Canback B."/>
            <person name="Casselton L.A."/>
            <person name="Cheng C.K."/>
            <person name="Deng J."/>
            <person name="Dietrich F.S."/>
            <person name="Fargo D.C."/>
            <person name="Farman M.L."/>
            <person name="Gathman A.C."/>
            <person name="Goldberg J."/>
            <person name="Guigo R."/>
            <person name="Hoegger P.J."/>
            <person name="Hooker J.B."/>
            <person name="Huggins A."/>
            <person name="James T.Y."/>
            <person name="Kamada T."/>
            <person name="Kilaru S."/>
            <person name="Kodira C."/>
            <person name="Kues U."/>
            <person name="Kupfer D."/>
            <person name="Kwan H.S."/>
            <person name="Lomsadze A."/>
            <person name="Li W."/>
            <person name="Lilly W.W."/>
            <person name="Ma L.J."/>
            <person name="Mackey A.J."/>
            <person name="Manning G."/>
            <person name="Martin F."/>
            <person name="Muraguchi H."/>
            <person name="Natvig D.O."/>
            <person name="Palmerini H."/>
            <person name="Ramesh M.A."/>
            <person name="Rehmeyer C.J."/>
            <person name="Roe B.A."/>
            <person name="Shenoy N."/>
            <person name="Stanke M."/>
            <person name="Ter-Hovhannisyan V."/>
            <person name="Tunlid A."/>
            <person name="Velagapudi R."/>
            <person name="Vision T.J."/>
            <person name="Zeng Q."/>
            <person name="Zolan M.E."/>
            <person name="Pukkila P.J."/>
        </authorList>
    </citation>
    <scope>NUCLEOTIDE SEQUENCE [LARGE SCALE GENOMIC DNA]</scope>
    <source>
        <strain evidence="3">Okayama-7 / 130 / ATCC MYA-4618 / FGSC 9003</strain>
    </source>
</reference>
<feature type="region of interest" description="Disordered" evidence="1">
    <location>
        <begin position="2984"/>
        <end position="3044"/>
    </location>
</feature>
<dbReference type="VEuPathDB" id="FungiDB:CC1G_02784"/>
<feature type="compositionally biased region" description="Acidic residues" evidence="1">
    <location>
        <begin position="1881"/>
        <end position="1898"/>
    </location>
</feature>
<feature type="compositionally biased region" description="Basic and acidic residues" evidence="1">
    <location>
        <begin position="1094"/>
        <end position="1114"/>
    </location>
</feature>
<feature type="region of interest" description="Disordered" evidence="1">
    <location>
        <begin position="2565"/>
        <end position="2586"/>
    </location>
</feature>
<feature type="compositionally biased region" description="Low complexity" evidence="1">
    <location>
        <begin position="1202"/>
        <end position="1214"/>
    </location>
</feature>
<dbReference type="Proteomes" id="UP000001861">
    <property type="component" value="Unassembled WGS sequence"/>
</dbReference>